<dbReference type="InterPro" id="IPR038063">
    <property type="entry name" value="Transpep_catalytic_dom"/>
</dbReference>
<name>A0A250B8B7_9GAMM</name>
<dbReference type="PROSITE" id="PS52029">
    <property type="entry name" value="LD_TPASE"/>
    <property type="match status" value="1"/>
</dbReference>
<dbReference type="RefSeq" id="WP_230469399.1">
    <property type="nucleotide sequence ID" value="NZ_CP014136.1"/>
</dbReference>
<protein>
    <recommendedName>
        <fullName evidence="9">L,D-TPase catalytic domain-containing protein</fullName>
    </recommendedName>
</protein>
<dbReference type="Gene3D" id="2.40.440.10">
    <property type="entry name" value="L,D-transpeptidase catalytic domain-like"/>
    <property type="match status" value="1"/>
</dbReference>
<dbReference type="UniPathway" id="UPA00219"/>
<evidence type="ECO:0000259" key="9">
    <source>
        <dbReference type="PROSITE" id="PS52029"/>
    </source>
</evidence>
<dbReference type="GO" id="GO:0016740">
    <property type="term" value="F:transferase activity"/>
    <property type="evidence" value="ECO:0007669"/>
    <property type="project" value="UniProtKB-KW"/>
</dbReference>
<keyword evidence="8" id="KW-0472">Membrane</keyword>
<gene>
    <name evidence="10" type="ORF">AWC35_05960</name>
</gene>
<dbReference type="Proteomes" id="UP000217182">
    <property type="component" value="Chromosome"/>
</dbReference>
<dbReference type="EMBL" id="CP014136">
    <property type="protein sequence ID" value="ATA22355.1"/>
    <property type="molecule type" value="Genomic_DNA"/>
</dbReference>
<comment type="similarity">
    <text evidence="2">Belongs to the YkuD family.</text>
</comment>
<evidence type="ECO:0000256" key="8">
    <source>
        <dbReference type="SAM" id="Phobius"/>
    </source>
</evidence>
<evidence type="ECO:0000313" key="10">
    <source>
        <dbReference type="EMBL" id="ATA22355.1"/>
    </source>
</evidence>
<dbReference type="Pfam" id="PF03734">
    <property type="entry name" value="YkuD"/>
    <property type="match status" value="1"/>
</dbReference>
<dbReference type="GO" id="GO:0004180">
    <property type="term" value="F:carboxypeptidase activity"/>
    <property type="evidence" value="ECO:0007669"/>
    <property type="project" value="UniProtKB-ARBA"/>
</dbReference>
<feature type="domain" description="L,D-TPase catalytic" evidence="9">
    <location>
        <begin position="50"/>
        <end position="187"/>
    </location>
</feature>
<dbReference type="PANTHER" id="PTHR36699:SF1">
    <property type="entry name" value="L,D-TRANSPEPTIDASE YAFK-RELATED"/>
    <property type="match status" value="1"/>
</dbReference>
<dbReference type="GO" id="GO:0071555">
    <property type="term" value="P:cell wall organization"/>
    <property type="evidence" value="ECO:0007669"/>
    <property type="project" value="UniProtKB-UniRule"/>
</dbReference>
<dbReference type="InterPro" id="IPR005490">
    <property type="entry name" value="LD_TPept_cat_dom"/>
</dbReference>
<feature type="active site" description="Proton donor/acceptor" evidence="7">
    <location>
        <position position="141"/>
    </location>
</feature>
<dbReference type="SUPFAM" id="SSF141523">
    <property type="entry name" value="L,D-transpeptidase catalytic domain-like"/>
    <property type="match status" value="1"/>
</dbReference>
<keyword evidence="5 7" id="KW-0573">Peptidoglycan synthesis</keyword>
<evidence type="ECO:0000256" key="6">
    <source>
        <dbReference type="ARBA" id="ARBA00023316"/>
    </source>
</evidence>
<dbReference type="GO" id="GO:0008360">
    <property type="term" value="P:regulation of cell shape"/>
    <property type="evidence" value="ECO:0007669"/>
    <property type="project" value="UniProtKB-UniRule"/>
</dbReference>
<comment type="pathway">
    <text evidence="1 7">Cell wall biogenesis; peptidoglycan biosynthesis.</text>
</comment>
<keyword evidence="11" id="KW-1185">Reference proteome</keyword>
<evidence type="ECO:0000313" key="11">
    <source>
        <dbReference type="Proteomes" id="UP000217182"/>
    </source>
</evidence>
<dbReference type="GO" id="GO:0009252">
    <property type="term" value="P:peptidoglycan biosynthetic process"/>
    <property type="evidence" value="ECO:0007669"/>
    <property type="project" value="UniProtKB-UniPathway"/>
</dbReference>
<feature type="active site" description="Nucleophile" evidence="7">
    <location>
        <position position="163"/>
    </location>
</feature>
<sequence length="188" mass="20632">MERLKMPSLAIRIGLAVGIIIIGIVIWTKVMARWGNGSPPAAYPADQQADLIVVNKAARHLVLMRQGRVIGRYAVSLGTGADQGAKRREGDKKTPEGRYVIDGRNPHSRFYLSLHISYPDLNDVQRGKVGGYKPGENIMIHGVPNGWGWFSSIFSHFDWTDGCIAVSNADMQQIWARVPTGIAITVAP</sequence>
<reference evidence="10 11" key="1">
    <citation type="submission" date="2016-01" db="EMBL/GenBank/DDBJ databases">
        <authorList>
            <person name="Oliw E.H."/>
        </authorList>
    </citation>
    <scope>NUCLEOTIDE SEQUENCE [LARGE SCALE GENOMIC DNA]</scope>
    <source>
        <strain evidence="10 11">FRB97</strain>
    </source>
</reference>
<organism evidence="10 11">
    <name type="scientific">Gibbsiella quercinecans</name>
    <dbReference type="NCBI Taxonomy" id="929813"/>
    <lineage>
        <taxon>Bacteria</taxon>
        <taxon>Pseudomonadati</taxon>
        <taxon>Pseudomonadota</taxon>
        <taxon>Gammaproteobacteria</taxon>
        <taxon>Enterobacterales</taxon>
        <taxon>Yersiniaceae</taxon>
        <taxon>Gibbsiella</taxon>
    </lineage>
</organism>
<feature type="transmembrane region" description="Helical" evidence="8">
    <location>
        <begin position="9"/>
        <end position="28"/>
    </location>
</feature>
<keyword evidence="4 7" id="KW-0133">Cell shape</keyword>
<keyword evidence="8" id="KW-1133">Transmembrane helix</keyword>
<keyword evidence="8" id="KW-0812">Transmembrane</keyword>
<dbReference type="CDD" id="cd16913">
    <property type="entry name" value="YkuD_like"/>
    <property type="match status" value="1"/>
</dbReference>
<dbReference type="PANTHER" id="PTHR36699">
    <property type="entry name" value="LD-TRANSPEPTIDASE"/>
    <property type="match status" value="1"/>
</dbReference>
<keyword evidence="6 7" id="KW-0961">Cell wall biogenesis/degradation</keyword>
<evidence type="ECO:0000256" key="5">
    <source>
        <dbReference type="ARBA" id="ARBA00022984"/>
    </source>
</evidence>
<keyword evidence="3" id="KW-0808">Transferase</keyword>
<dbReference type="AlphaFoldDB" id="A0A250B8B7"/>
<evidence type="ECO:0000256" key="4">
    <source>
        <dbReference type="ARBA" id="ARBA00022960"/>
    </source>
</evidence>
<dbReference type="KEGG" id="gqu:AWC35_05960"/>
<evidence type="ECO:0000256" key="1">
    <source>
        <dbReference type="ARBA" id="ARBA00004752"/>
    </source>
</evidence>
<evidence type="ECO:0000256" key="7">
    <source>
        <dbReference type="PROSITE-ProRule" id="PRU01373"/>
    </source>
</evidence>
<proteinExistence type="inferred from homology"/>
<evidence type="ECO:0000256" key="2">
    <source>
        <dbReference type="ARBA" id="ARBA00005992"/>
    </source>
</evidence>
<evidence type="ECO:0000256" key="3">
    <source>
        <dbReference type="ARBA" id="ARBA00022679"/>
    </source>
</evidence>
<accession>A0A250B8B7</accession>